<dbReference type="EMBL" id="JBJQOH010000002">
    <property type="protein sequence ID" value="KAL3698776.1"/>
    <property type="molecule type" value="Genomic_DNA"/>
</dbReference>
<organism evidence="2 3">
    <name type="scientific">Riccia sorocarpa</name>
    <dbReference type="NCBI Taxonomy" id="122646"/>
    <lineage>
        <taxon>Eukaryota</taxon>
        <taxon>Viridiplantae</taxon>
        <taxon>Streptophyta</taxon>
        <taxon>Embryophyta</taxon>
        <taxon>Marchantiophyta</taxon>
        <taxon>Marchantiopsida</taxon>
        <taxon>Marchantiidae</taxon>
        <taxon>Marchantiales</taxon>
        <taxon>Ricciaceae</taxon>
        <taxon>Riccia</taxon>
    </lineage>
</organism>
<feature type="region of interest" description="Disordered" evidence="1">
    <location>
        <begin position="59"/>
        <end position="126"/>
    </location>
</feature>
<comment type="caution">
    <text evidence="2">The sequence shown here is derived from an EMBL/GenBank/DDBJ whole genome shotgun (WGS) entry which is preliminary data.</text>
</comment>
<feature type="compositionally biased region" description="Basic and acidic residues" evidence="1">
    <location>
        <begin position="103"/>
        <end position="126"/>
    </location>
</feature>
<dbReference type="AlphaFoldDB" id="A0ABD3I629"/>
<keyword evidence="3" id="KW-1185">Reference proteome</keyword>
<proteinExistence type="predicted"/>
<sequence length="159" mass="17900">MASGLNPSYRYFLPGCEEQNRLKLLEEERLEIRAFDLRFILPGHSLYSRLVNAAYHDLSETNGKGEAPPGKRPPRSELGTLLEKRNKAPVAEEGPELQCSTSPDHELHAGDRPSTEENTKEETHEIEDCAAEAARILNHKYHDERGCSDEAVSRIIFST</sequence>
<evidence type="ECO:0000313" key="3">
    <source>
        <dbReference type="Proteomes" id="UP001633002"/>
    </source>
</evidence>
<accession>A0ABD3I629</accession>
<evidence type="ECO:0000313" key="2">
    <source>
        <dbReference type="EMBL" id="KAL3698776.1"/>
    </source>
</evidence>
<evidence type="ECO:0000256" key="1">
    <source>
        <dbReference type="SAM" id="MobiDB-lite"/>
    </source>
</evidence>
<protein>
    <submittedName>
        <fullName evidence="2">Uncharacterized protein</fullName>
    </submittedName>
</protein>
<gene>
    <name evidence="2" type="ORF">R1sor_012852</name>
</gene>
<dbReference type="Proteomes" id="UP001633002">
    <property type="component" value="Unassembled WGS sequence"/>
</dbReference>
<reference evidence="2 3" key="1">
    <citation type="submission" date="2024-09" db="EMBL/GenBank/DDBJ databases">
        <title>Chromosome-scale assembly of Riccia sorocarpa.</title>
        <authorList>
            <person name="Paukszto L."/>
        </authorList>
    </citation>
    <scope>NUCLEOTIDE SEQUENCE [LARGE SCALE GENOMIC DNA]</scope>
    <source>
        <strain evidence="2">LP-2024</strain>
        <tissue evidence="2">Aerial parts of the thallus</tissue>
    </source>
</reference>
<name>A0ABD3I629_9MARC</name>